<evidence type="ECO:0000256" key="1">
    <source>
        <dbReference type="SAM" id="MobiDB-lite"/>
    </source>
</evidence>
<dbReference type="Gene3D" id="3.30.70.100">
    <property type="match status" value="1"/>
</dbReference>
<protein>
    <recommendedName>
        <fullName evidence="4">HMA domain-containing protein</fullName>
    </recommendedName>
</protein>
<dbReference type="Proteomes" id="UP001626550">
    <property type="component" value="Unassembled WGS sequence"/>
</dbReference>
<dbReference type="CDD" id="cd00371">
    <property type="entry name" value="HMA"/>
    <property type="match status" value="1"/>
</dbReference>
<evidence type="ECO:0000313" key="3">
    <source>
        <dbReference type="Proteomes" id="UP001626550"/>
    </source>
</evidence>
<name>A0ABD2Q1L3_9PLAT</name>
<organism evidence="2 3">
    <name type="scientific">Cichlidogyrus casuarinus</name>
    <dbReference type="NCBI Taxonomy" id="1844966"/>
    <lineage>
        <taxon>Eukaryota</taxon>
        <taxon>Metazoa</taxon>
        <taxon>Spiralia</taxon>
        <taxon>Lophotrochozoa</taxon>
        <taxon>Platyhelminthes</taxon>
        <taxon>Monogenea</taxon>
        <taxon>Monopisthocotylea</taxon>
        <taxon>Dactylogyridea</taxon>
        <taxon>Ancyrocephalidae</taxon>
        <taxon>Cichlidogyrus</taxon>
    </lineage>
</organism>
<dbReference type="PRINTS" id="PR00942">
    <property type="entry name" value="CUATPASEI"/>
</dbReference>
<proteinExistence type="predicted"/>
<accession>A0ABD2Q1L3</accession>
<dbReference type="InterPro" id="IPR036163">
    <property type="entry name" value="HMA_dom_sf"/>
</dbReference>
<evidence type="ECO:0000313" key="2">
    <source>
        <dbReference type="EMBL" id="KAL3312611.1"/>
    </source>
</evidence>
<dbReference type="AlphaFoldDB" id="A0ABD2Q1L3"/>
<reference evidence="2 3" key="1">
    <citation type="submission" date="2024-11" db="EMBL/GenBank/DDBJ databases">
        <title>Adaptive evolution of stress response genes in parasites aligns with host niche diversity.</title>
        <authorList>
            <person name="Hahn C."/>
            <person name="Resl P."/>
        </authorList>
    </citation>
    <scope>NUCLEOTIDE SEQUENCE [LARGE SCALE GENOMIC DNA]</scope>
    <source>
        <strain evidence="2">EGGRZ-B1_66</strain>
        <tissue evidence="2">Body</tissue>
    </source>
</reference>
<dbReference type="SUPFAM" id="SSF55008">
    <property type="entry name" value="HMA, heavy metal-associated domain"/>
    <property type="match status" value="1"/>
</dbReference>
<comment type="caution">
    <text evidence="2">The sequence shown here is derived from an EMBL/GenBank/DDBJ whole genome shotgun (WGS) entry which is preliminary data.</text>
</comment>
<dbReference type="InterPro" id="IPR006121">
    <property type="entry name" value="HMA_dom"/>
</dbReference>
<keyword evidence="3" id="KW-1185">Reference proteome</keyword>
<feature type="compositionally biased region" description="Basic and acidic residues" evidence="1">
    <location>
        <begin position="46"/>
        <end position="57"/>
    </location>
</feature>
<sequence length="68" mass="7623">MFLSEGVHQVLVSLMASRAEIIYDDTFVTPDQLADKVNELGFHAQHLDQRDQSDTDHTPLALQIDSKA</sequence>
<feature type="region of interest" description="Disordered" evidence="1">
    <location>
        <begin position="46"/>
        <end position="68"/>
    </location>
</feature>
<dbReference type="EMBL" id="JBJKFK010001629">
    <property type="protein sequence ID" value="KAL3312611.1"/>
    <property type="molecule type" value="Genomic_DNA"/>
</dbReference>
<gene>
    <name evidence="2" type="ORF">Ciccas_008797</name>
</gene>
<evidence type="ECO:0008006" key="4">
    <source>
        <dbReference type="Google" id="ProtNLM"/>
    </source>
</evidence>